<name>A0A383BS00_9ZZZZ</name>
<evidence type="ECO:0000256" key="1">
    <source>
        <dbReference type="SAM" id="MobiDB-lite"/>
    </source>
</evidence>
<proteinExistence type="predicted"/>
<dbReference type="EMBL" id="UINC01202370">
    <property type="protein sequence ID" value="SVE22138.1"/>
    <property type="molecule type" value="Genomic_DNA"/>
</dbReference>
<dbReference type="AlphaFoldDB" id="A0A383BS00"/>
<reference evidence="2" key="1">
    <citation type="submission" date="2018-05" db="EMBL/GenBank/DDBJ databases">
        <authorList>
            <person name="Lanie J.A."/>
            <person name="Ng W.-L."/>
            <person name="Kazmierczak K.M."/>
            <person name="Andrzejewski T.M."/>
            <person name="Davidsen T.M."/>
            <person name="Wayne K.J."/>
            <person name="Tettelin H."/>
            <person name="Glass J.I."/>
            <person name="Rusch D."/>
            <person name="Podicherti R."/>
            <person name="Tsui H.-C.T."/>
            <person name="Winkler M.E."/>
        </authorList>
    </citation>
    <scope>NUCLEOTIDE SEQUENCE</scope>
</reference>
<sequence>MTDGNKNNPEEERLGSGKPPRFISQSIPGVLL</sequence>
<evidence type="ECO:0000313" key="2">
    <source>
        <dbReference type="EMBL" id="SVE22138.1"/>
    </source>
</evidence>
<gene>
    <name evidence="2" type="ORF">METZ01_LOCUS474992</name>
</gene>
<organism evidence="2">
    <name type="scientific">marine metagenome</name>
    <dbReference type="NCBI Taxonomy" id="408172"/>
    <lineage>
        <taxon>unclassified sequences</taxon>
        <taxon>metagenomes</taxon>
        <taxon>ecological metagenomes</taxon>
    </lineage>
</organism>
<feature type="region of interest" description="Disordered" evidence="1">
    <location>
        <begin position="1"/>
        <end position="32"/>
    </location>
</feature>
<feature type="non-terminal residue" evidence="2">
    <location>
        <position position="32"/>
    </location>
</feature>
<feature type="compositionally biased region" description="Polar residues" evidence="1">
    <location>
        <begin position="23"/>
        <end position="32"/>
    </location>
</feature>
<accession>A0A383BS00</accession>
<protein>
    <submittedName>
        <fullName evidence="2">Uncharacterized protein</fullName>
    </submittedName>
</protein>